<keyword evidence="3" id="KW-0418">Kinase</keyword>
<dbReference type="Proteomes" id="UP000682134">
    <property type="component" value="Unassembled WGS sequence"/>
</dbReference>
<dbReference type="RefSeq" id="WP_209403803.1">
    <property type="nucleotide sequence ID" value="NZ_JAGIYQ010000003.1"/>
</dbReference>
<dbReference type="PANTHER" id="PTHR41299">
    <property type="entry name" value="THIAMINE PYROPHOSPHOKINASE"/>
    <property type="match status" value="1"/>
</dbReference>
<dbReference type="EMBL" id="JAGIYQ010000003">
    <property type="protein sequence ID" value="MBP0724864.1"/>
    <property type="molecule type" value="Genomic_DNA"/>
</dbReference>
<dbReference type="GO" id="GO:0016301">
    <property type="term" value="F:kinase activity"/>
    <property type="evidence" value="ECO:0007669"/>
    <property type="project" value="UniProtKB-KW"/>
</dbReference>
<dbReference type="SUPFAM" id="SSF63862">
    <property type="entry name" value="Thiamin pyrophosphokinase, substrate-binding domain"/>
    <property type="match status" value="1"/>
</dbReference>
<evidence type="ECO:0000256" key="2">
    <source>
        <dbReference type="ARBA" id="ARBA00022741"/>
    </source>
</evidence>
<reference evidence="7" key="1">
    <citation type="submission" date="2021-04" db="EMBL/GenBank/DDBJ databases">
        <title>Genome seq and assembly of Bacillus sp.</title>
        <authorList>
            <person name="Chhetri G."/>
        </authorList>
    </citation>
    <scope>NUCLEOTIDE SEQUENCE</scope>
    <source>
        <strain evidence="7">RG28</strain>
    </source>
</reference>
<dbReference type="InterPro" id="IPR006282">
    <property type="entry name" value="Thi_PPkinase"/>
</dbReference>
<dbReference type="NCBIfam" id="TIGR01378">
    <property type="entry name" value="thi_PPkinase"/>
    <property type="match status" value="1"/>
</dbReference>
<name>A0A940SJG0_9BACI</name>
<gene>
    <name evidence="7" type="ORF">J5Y03_06620</name>
</gene>
<dbReference type="Pfam" id="PF04265">
    <property type="entry name" value="TPK_B1_binding"/>
    <property type="match status" value="1"/>
</dbReference>
<proteinExistence type="predicted"/>
<accession>A0A940SJG0</accession>
<dbReference type="SUPFAM" id="SSF63999">
    <property type="entry name" value="Thiamin pyrophosphokinase, catalytic domain"/>
    <property type="match status" value="1"/>
</dbReference>
<dbReference type="GO" id="GO:0006772">
    <property type="term" value="P:thiamine metabolic process"/>
    <property type="evidence" value="ECO:0007669"/>
    <property type="project" value="UniProtKB-UniRule"/>
</dbReference>
<feature type="domain" description="Thiamin pyrophosphokinase thiamin-binding" evidence="6">
    <location>
        <begin position="141"/>
        <end position="207"/>
    </location>
</feature>
<protein>
    <recommendedName>
        <fullName evidence="5">Thiamine diphosphokinase</fullName>
        <ecNumber evidence="5">2.7.6.2</ecNumber>
    </recommendedName>
</protein>
<dbReference type="Gene3D" id="3.40.50.10240">
    <property type="entry name" value="Thiamin pyrophosphokinase, catalytic domain"/>
    <property type="match status" value="1"/>
</dbReference>
<keyword evidence="1 7" id="KW-0808">Transferase</keyword>
<evidence type="ECO:0000259" key="6">
    <source>
        <dbReference type="SMART" id="SM00983"/>
    </source>
</evidence>
<keyword evidence="4" id="KW-0067">ATP-binding</keyword>
<evidence type="ECO:0000256" key="4">
    <source>
        <dbReference type="ARBA" id="ARBA00022840"/>
    </source>
</evidence>
<evidence type="ECO:0000256" key="1">
    <source>
        <dbReference type="ARBA" id="ARBA00022679"/>
    </source>
</evidence>
<evidence type="ECO:0000256" key="5">
    <source>
        <dbReference type="NCBIfam" id="TIGR01378"/>
    </source>
</evidence>
<dbReference type="GO" id="GO:0030975">
    <property type="term" value="F:thiamine binding"/>
    <property type="evidence" value="ECO:0007669"/>
    <property type="project" value="InterPro"/>
</dbReference>
<keyword evidence="2" id="KW-0547">Nucleotide-binding</keyword>
<evidence type="ECO:0000256" key="3">
    <source>
        <dbReference type="ARBA" id="ARBA00022777"/>
    </source>
</evidence>
<evidence type="ECO:0000313" key="8">
    <source>
        <dbReference type="Proteomes" id="UP000682134"/>
    </source>
</evidence>
<dbReference type="GO" id="GO:0004788">
    <property type="term" value="F:thiamine diphosphokinase activity"/>
    <property type="evidence" value="ECO:0007669"/>
    <property type="project" value="UniProtKB-UniRule"/>
</dbReference>
<dbReference type="InterPro" id="IPR036759">
    <property type="entry name" value="TPK_catalytic_sf"/>
</dbReference>
<comment type="caution">
    <text evidence="7">The sequence shown here is derived from an EMBL/GenBank/DDBJ whole genome shotgun (WGS) entry which is preliminary data.</text>
</comment>
<dbReference type="Pfam" id="PF04263">
    <property type="entry name" value="TPK_catalytic"/>
    <property type="match status" value="1"/>
</dbReference>
<dbReference type="InterPro" id="IPR007373">
    <property type="entry name" value="Thiamin_PyroPKinase_B1-bd"/>
</dbReference>
<dbReference type="InterPro" id="IPR036371">
    <property type="entry name" value="TPK_B1-bd_sf"/>
</dbReference>
<sequence length="213" mass="23855">MIIHLVGAGPRNKTPFRSIQKNENEVWIGVDRGAGYLLSEGIIPEAIFGDFDSISQSHLEELKEKIENVFTFPPEKDDTDLELALKWALDQGPNKIMIHCVTGGRLDHEFGSINTLVKYLNHHTDILILDDVNEIKVLKEGSHLFKKSNEYKYISFFSLGNEVKNLTLEGFKYPLTNYSLKVGSSLCVSNEILNESGAISFASGIVLVIRSKD</sequence>
<dbReference type="GO" id="GO:0005524">
    <property type="term" value="F:ATP binding"/>
    <property type="evidence" value="ECO:0007669"/>
    <property type="project" value="UniProtKB-KW"/>
</dbReference>
<dbReference type="SMART" id="SM00983">
    <property type="entry name" value="TPK_B1_binding"/>
    <property type="match status" value="1"/>
</dbReference>
<keyword evidence="8" id="KW-1185">Reference proteome</keyword>
<dbReference type="AlphaFoldDB" id="A0A940SJG0"/>
<dbReference type="InterPro" id="IPR053149">
    <property type="entry name" value="TPK"/>
</dbReference>
<dbReference type="PANTHER" id="PTHR41299:SF1">
    <property type="entry name" value="THIAMINE PYROPHOSPHOKINASE"/>
    <property type="match status" value="1"/>
</dbReference>
<organism evidence="7 8">
    <name type="scientific">Gottfriedia endophytica</name>
    <dbReference type="NCBI Taxonomy" id="2820819"/>
    <lineage>
        <taxon>Bacteria</taxon>
        <taxon>Bacillati</taxon>
        <taxon>Bacillota</taxon>
        <taxon>Bacilli</taxon>
        <taxon>Bacillales</taxon>
        <taxon>Bacillaceae</taxon>
        <taxon>Gottfriedia</taxon>
    </lineage>
</organism>
<dbReference type="CDD" id="cd07995">
    <property type="entry name" value="TPK"/>
    <property type="match status" value="1"/>
</dbReference>
<dbReference type="GO" id="GO:0009229">
    <property type="term" value="P:thiamine diphosphate biosynthetic process"/>
    <property type="evidence" value="ECO:0007669"/>
    <property type="project" value="InterPro"/>
</dbReference>
<dbReference type="EC" id="2.7.6.2" evidence="5"/>
<dbReference type="InterPro" id="IPR007371">
    <property type="entry name" value="TPK_catalytic"/>
</dbReference>
<evidence type="ECO:0000313" key="7">
    <source>
        <dbReference type="EMBL" id="MBP0724864.1"/>
    </source>
</evidence>